<evidence type="ECO:0000313" key="3">
    <source>
        <dbReference type="Proteomes" id="UP000305939"/>
    </source>
</evidence>
<sequence length="121" mass="13788">MKKILLLILLLSFSSCLLIQDGIRIQVENNSDDVITEVKFFTSDSARSTGKLQLGPGDYFMDFHDMSHDQSDGNYKLQFKRIDGEVINIPHGYYTNGGALESRLIFDIKNDTVIVESKEYF</sequence>
<accession>A0A4S3M1K3</accession>
<feature type="signal peptide" evidence="1">
    <location>
        <begin position="1"/>
        <end position="19"/>
    </location>
</feature>
<dbReference type="PROSITE" id="PS51257">
    <property type="entry name" value="PROKAR_LIPOPROTEIN"/>
    <property type="match status" value="1"/>
</dbReference>
<protein>
    <recommendedName>
        <fullName evidence="4">DUF2141 domain-containing protein</fullName>
    </recommendedName>
</protein>
<dbReference type="EMBL" id="SSMC01000001">
    <property type="protein sequence ID" value="THD68962.1"/>
    <property type="molecule type" value="Genomic_DNA"/>
</dbReference>
<evidence type="ECO:0008006" key="4">
    <source>
        <dbReference type="Google" id="ProtNLM"/>
    </source>
</evidence>
<comment type="caution">
    <text evidence="2">The sequence shown here is derived from an EMBL/GenBank/DDBJ whole genome shotgun (WGS) entry which is preliminary data.</text>
</comment>
<evidence type="ECO:0000256" key="1">
    <source>
        <dbReference type="SAM" id="SignalP"/>
    </source>
</evidence>
<dbReference type="OrthoDB" id="1179573at2"/>
<feature type="chain" id="PRO_5020605999" description="DUF2141 domain-containing protein" evidence="1">
    <location>
        <begin position="20"/>
        <end position="121"/>
    </location>
</feature>
<reference evidence="2 3" key="1">
    <citation type="submission" date="2019-04" db="EMBL/GenBank/DDBJ databases">
        <title>Draft genome sequence of Robertkochia marina CC-AMO-30D.</title>
        <authorList>
            <person name="Hameed A."/>
            <person name="Lin S.-Y."/>
            <person name="Shahina M."/>
            <person name="Lai W.-A."/>
            <person name="Young C.-C."/>
        </authorList>
    </citation>
    <scope>NUCLEOTIDE SEQUENCE [LARGE SCALE GENOMIC DNA]</scope>
    <source>
        <strain evidence="2 3">CC-AMO-30D</strain>
    </source>
</reference>
<dbReference type="Proteomes" id="UP000305939">
    <property type="component" value="Unassembled WGS sequence"/>
</dbReference>
<gene>
    <name evidence="2" type="ORF">E7Z59_01110</name>
</gene>
<organism evidence="2 3">
    <name type="scientific">Robertkochia marina</name>
    <dbReference type="NCBI Taxonomy" id="1227945"/>
    <lineage>
        <taxon>Bacteria</taxon>
        <taxon>Pseudomonadati</taxon>
        <taxon>Bacteroidota</taxon>
        <taxon>Flavobacteriia</taxon>
        <taxon>Flavobacteriales</taxon>
        <taxon>Flavobacteriaceae</taxon>
        <taxon>Robertkochia</taxon>
    </lineage>
</organism>
<dbReference type="RefSeq" id="WP_136334452.1">
    <property type="nucleotide sequence ID" value="NZ_QXMP01000004.1"/>
</dbReference>
<keyword evidence="1" id="KW-0732">Signal</keyword>
<evidence type="ECO:0000313" key="2">
    <source>
        <dbReference type="EMBL" id="THD68962.1"/>
    </source>
</evidence>
<keyword evidence="3" id="KW-1185">Reference proteome</keyword>
<name>A0A4S3M1K3_9FLAO</name>
<proteinExistence type="predicted"/>
<dbReference type="AlphaFoldDB" id="A0A4S3M1K3"/>